<protein>
    <submittedName>
        <fullName evidence="2">YbaN family protein</fullName>
    </submittedName>
</protein>
<feature type="transmembrane region" description="Helical" evidence="1">
    <location>
        <begin position="118"/>
        <end position="136"/>
    </location>
</feature>
<keyword evidence="1" id="KW-1133">Transmembrane helix</keyword>
<keyword evidence="3" id="KW-1185">Reference proteome</keyword>
<dbReference type="RefSeq" id="WP_367967916.1">
    <property type="nucleotide sequence ID" value="NZ_JBAKFJ010000002.1"/>
</dbReference>
<organism evidence="2 3">
    <name type="scientific">Spiribacter onubensis</name>
    <dbReference type="NCBI Taxonomy" id="3122420"/>
    <lineage>
        <taxon>Bacteria</taxon>
        <taxon>Pseudomonadati</taxon>
        <taxon>Pseudomonadota</taxon>
        <taxon>Gammaproteobacteria</taxon>
        <taxon>Chromatiales</taxon>
        <taxon>Ectothiorhodospiraceae</taxon>
        <taxon>Spiribacter</taxon>
    </lineage>
</organism>
<sequence length="155" mass="17276">MNRDHEPERTATERPTRGLRATLVRRAWLALALFFIGLGSVGVVLPLLPTTPFLLLAAMCASRSSPALHAWLYSHPRFGPLLRDWRDHRAIRPRAKITALVVIALSWAWMWVSVEPLYARLAATGLMAFGVVFLITRPHGPRRDDSGADEGGCQE</sequence>
<dbReference type="Proteomes" id="UP001556653">
    <property type="component" value="Unassembled WGS sequence"/>
</dbReference>
<proteinExistence type="predicted"/>
<reference evidence="2 3" key="1">
    <citation type="submission" date="2024-02" db="EMBL/GenBank/DDBJ databases">
        <title>New especies of Spiribacter isolated from saline water.</title>
        <authorList>
            <person name="Leon M.J."/>
            <person name="De La Haba R."/>
            <person name="Sanchez-Porro C."/>
            <person name="Ventosa A."/>
        </authorList>
    </citation>
    <scope>NUCLEOTIDE SEQUENCE [LARGE SCALE GENOMIC DNA]</scope>
    <source>
        <strain evidence="3">ag22IC4-227</strain>
    </source>
</reference>
<keyword evidence="1" id="KW-0812">Transmembrane</keyword>
<gene>
    <name evidence="2" type="ORF">V6X64_09740</name>
</gene>
<accession>A0ABV3SC01</accession>
<dbReference type="InterPro" id="IPR007401">
    <property type="entry name" value="DUF454"/>
</dbReference>
<evidence type="ECO:0000256" key="1">
    <source>
        <dbReference type="SAM" id="Phobius"/>
    </source>
</evidence>
<dbReference type="PANTHER" id="PTHR35813:SF1">
    <property type="entry name" value="INNER MEMBRANE PROTEIN YBAN"/>
    <property type="match status" value="1"/>
</dbReference>
<dbReference type="EMBL" id="JBAKFJ010000002">
    <property type="protein sequence ID" value="MEX0387264.1"/>
    <property type="molecule type" value="Genomic_DNA"/>
</dbReference>
<evidence type="ECO:0000313" key="3">
    <source>
        <dbReference type="Proteomes" id="UP001556653"/>
    </source>
</evidence>
<dbReference type="PANTHER" id="PTHR35813">
    <property type="entry name" value="INNER MEMBRANE PROTEIN YBAN"/>
    <property type="match status" value="1"/>
</dbReference>
<dbReference type="Pfam" id="PF04304">
    <property type="entry name" value="DUF454"/>
    <property type="match status" value="1"/>
</dbReference>
<name>A0ABV3SC01_9GAMM</name>
<keyword evidence="1" id="KW-0472">Membrane</keyword>
<evidence type="ECO:0000313" key="2">
    <source>
        <dbReference type="EMBL" id="MEX0387264.1"/>
    </source>
</evidence>
<feature type="transmembrane region" description="Helical" evidence="1">
    <location>
        <begin position="27"/>
        <end position="47"/>
    </location>
</feature>
<comment type="caution">
    <text evidence="2">The sequence shown here is derived from an EMBL/GenBank/DDBJ whole genome shotgun (WGS) entry which is preliminary data.</text>
</comment>